<gene>
    <name evidence="2" type="ORF">ST47_g9693</name>
</gene>
<name>A0A162WQ84_DIDRA</name>
<feature type="compositionally biased region" description="Polar residues" evidence="1">
    <location>
        <begin position="499"/>
        <end position="517"/>
    </location>
</feature>
<evidence type="ECO:0000313" key="2">
    <source>
        <dbReference type="EMBL" id="KZM19162.1"/>
    </source>
</evidence>
<organism evidence="2 3">
    <name type="scientific">Didymella rabiei</name>
    <name type="common">Chickpea ascochyta blight fungus</name>
    <name type="synonym">Mycosphaerella rabiei</name>
    <dbReference type="NCBI Taxonomy" id="5454"/>
    <lineage>
        <taxon>Eukaryota</taxon>
        <taxon>Fungi</taxon>
        <taxon>Dikarya</taxon>
        <taxon>Ascomycota</taxon>
        <taxon>Pezizomycotina</taxon>
        <taxon>Dothideomycetes</taxon>
        <taxon>Pleosporomycetidae</taxon>
        <taxon>Pleosporales</taxon>
        <taxon>Pleosporineae</taxon>
        <taxon>Didymellaceae</taxon>
        <taxon>Ascochyta</taxon>
    </lineage>
</organism>
<feature type="region of interest" description="Disordered" evidence="1">
    <location>
        <begin position="1"/>
        <end position="25"/>
    </location>
</feature>
<keyword evidence="3" id="KW-1185">Reference proteome</keyword>
<accession>A0A162WQ84</accession>
<feature type="region of interest" description="Disordered" evidence="1">
    <location>
        <begin position="478"/>
        <end position="517"/>
    </location>
</feature>
<feature type="compositionally biased region" description="Basic and acidic residues" evidence="1">
    <location>
        <begin position="488"/>
        <end position="498"/>
    </location>
</feature>
<dbReference type="AlphaFoldDB" id="A0A162WQ84"/>
<reference evidence="2 3" key="1">
    <citation type="journal article" date="2016" name="Sci. Rep.">
        <title>Draft genome sequencing and secretome analysis of fungal phytopathogen Ascochyta rabiei provides insight into the necrotrophic effector repertoire.</title>
        <authorList>
            <person name="Verma S."/>
            <person name="Gazara R.K."/>
            <person name="Nizam S."/>
            <person name="Parween S."/>
            <person name="Chattopadhyay D."/>
            <person name="Verma P.K."/>
        </authorList>
    </citation>
    <scope>NUCLEOTIDE SEQUENCE [LARGE SCALE GENOMIC DNA]</scope>
    <source>
        <strain evidence="2 3">ArDII</strain>
    </source>
</reference>
<dbReference type="Proteomes" id="UP000076837">
    <property type="component" value="Unassembled WGS sequence"/>
</dbReference>
<sequence length="591" mass="66788">MHVPTEVGILSHAHPSPTKHLPRSREEQRLRALISRQTINVNLRGLSCEHAATVSEILAPKIRRSPFNEEVTASHLDLTECWRGLSHSQATELLMWYHFLHKCLQSEVRVSLYEDLVKGLLQSKEAIDEVYLVPRMLEHLHSHRHRVIDVSFIDLMDSMMGMFHDRFPHAAAATASNWSHFSGGLSLFLQNFLRIQDCFYELPDGPCLLVDFDFTYADYTLTATGDVTWHLPDVRILNLSSSRFPGEEYRITPFMLKESHSPVSPYDCDDYIDQVSYTLPRSPLNFSWNAMKQCFQTVVPECGHMEVQTAETVLCATTTTPFPDHVLFERQSRWSIKLEIAPAKINVKPLVTSNDEGVRLDGFNKNETMDAPRYGVAGIKMRVDSRGLDHDTVLQKIFGNDTELPSLPKRKVSRPGLVDVGFNAKRRRRNLAQETEDEASPQTHSNHDSIQTDWCCENDSACAADGCSNAAHPEAARCHTRSPNMSSRTEHNQPKQHDGSTPFTEIGTPCSTKSAPNSTVERAHAGLRQQQIMHNYQEFAEHRLYKDAGMVSPVSDGERTAFENIFLDDDEPWSPVTDSSAVDLDTVMSET</sequence>
<dbReference type="EMBL" id="JYNV01000299">
    <property type="protein sequence ID" value="KZM19162.1"/>
    <property type="molecule type" value="Genomic_DNA"/>
</dbReference>
<evidence type="ECO:0000256" key="1">
    <source>
        <dbReference type="SAM" id="MobiDB-lite"/>
    </source>
</evidence>
<evidence type="ECO:0000313" key="3">
    <source>
        <dbReference type="Proteomes" id="UP000076837"/>
    </source>
</evidence>
<dbReference type="OrthoDB" id="5330058at2759"/>
<feature type="region of interest" description="Disordered" evidence="1">
    <location>
        <begin position="430"/>
        <end position="449"/>
    </location>
</feature>
<feature type="region of interest" description="Disordered" evidence="1">
    <location>
        <begin position="571"/>
        <end position="591"/>
    </location>
</feature>
<proteinExistence type="predicted"/>
<protein>
    <submittedName>
        <fullName evidence="2">Uncharacterized protein</fullName>
    </submittedName>
</protein>
<comment type="caution">
    <text evidence="2">The sequence shown here is derived from an EMBL/GenBank/DDBJ whole genome shotgun (WGS) entry which is preliminary data.</text>
</comment>
<feature type="compositionally biased region" description="Polar residues" evidence="1">
    <location>
        <begin position="440"/>
        <end position="449"/>
    </location>
</feature>